<accession>A0A0B1P3F7</accession>
<organism evidence="3 4">
    <name type="scientific">Uncinula necator</name>
    <name type="common">Grape powdery mildew</name>
    <dbReference type="NCBI Taxonomy" id="52586"/>
    <lineage>
        <taxon>Eukaryota</taxon>
        <taxon>Fungi</taxon>
        <taxon>Dikarya</taxon>
        <taxon>Ascomycota</taxon>
        <taxon>Pezizomycotina</taxon>
        <taxon>Leotiomycetes</taxon>
        <taxon>Erysiphales</taxon>
        <taxon>Erysiphaceae</taxon>
        <taxon>Erysiphe</taxon>
    </lineage>
</organism>
<keyword evidence="1" id="KW-0472">Membrane</keyword>
<dbReference type="PANTHER" id="PTHR42109">
    <property type="entry name" value="UNPLACED GENOMIC SCAFFOLD UM_SCAF_CONTIG_1.265, WHOLE GENOME SHOTGUN SEQUENCE"/>
    <property type="match status" value="1"/>
</dbReference>
<feature type="transmembrane region" description="Helical" evidence="1">
    <location>
        <begin position="71"/>
        <end position="96"/>
    </location>
</feature>
<keyword evidence="1" id="KW-0812">Transmembrane</keyword>
<feature type="domain" description="DUF7702" evidence="2">
    <location>
        <begin position="7"/>
        <end position="209"/>
    </location>
</feature>
<evidence type="ECO:0000313" key="3">
    <source>
        <dbReference type="EMBL" id="KHJ31850.1"/>
    </source>
</evidence>
<feature type="transmembrane region" description="Helical" evidence="1">
    <location>
        <begin position="182"/>
        <end position="206"/>
    </location>
</feature>
<feature type="transmembrane region" description="Helical" evidence="1">
    <location>
        <begin position="27"/>
        <end position="50"/>
    </location>
</feature>
<dbReference type="Proteomes" id="UP000030854">
    <property type="component" value="Unassembled WGS sequence"/>
</dbReference>
<evidence type="ECO:0000259" key="2">
    <source>
        <dbReference type="Pfam" id="PF24800"/>
    </source>
</evidence>
<dbReference type="EMBL" id="JNVN01002538">
    <property type="protein sequence ID" value="KHJ31850.1"/>
    <property type="molecule type" value="Genomic_DNA"/>
</dbReference>
<protein>
    <recommendedName>
        <fullName evidence="2">DUF7702 domain-containing protein</fullName>
    </recommendedName>
</protein>
<dbReference type="OMA" id="VANICHV"/>
<evidence type="ECO:0000313" key="4">
    <source>
        <dbReference type="Proteomes" id="UP000030854"/>
    </source>
</evidence>
<feature type="transmembrane region" description="Helical" evidence="1">
    <location>
        <begin position="140"/>
        <end position="162"/>
    </location>
</feature>
<feature type="transmembrane region" description="Helical" evidence="1">
    <location>
        <begin position="108"/>
        <end position="131"/>
    </location>
</feature>
<reference evidence="3 4" key="1">
    <citation type="journal article" date="2014" name="BMC Genomics">
        <title>Adaptive genomic structural variation in the grape powdery mildew pathogen, Erysiphe necator.</title>
        <authorList>
            <person name="Jones L."/>
            <person name="Riaz S."/>
            <person name="Morales-Cruz A."/>
            <person name="Amrine K.C."/>
            <person name="McGuire B."/>
            <person name="Gubler W.D."/>
            <person name="Walker M.A."/>
            <person name="Cantu D."/>
        </authorList>
    </citation>
    <scope>NUCLEOTIDE SEQUENCE [LARGE SCALE GENOMIC DNA]</scope>
    <source>
        <strain evidence="4">c</strain>
    </source>
</reference>
<dbReference type="Pfam" id="PF24800">
    <property type="entry name" value="DUF7702"/>
    <property type="match status" value="1"/>
</dbReference>
<dbReference type="InterPro" id="IPR056119">
    <property type="entry name" value="DUF7702"/>
</dbReference>
<sequence length="217" mass="23353">MANLSYVVKIVGGAMTVYVQSTLDLTLYTPAAILGVVVLSPLMLGICLLLTPDKITVKNFRSFSASMAPKFFMVTRIVIFSALCVGIAGGLLVFTTHTTPEGIAKGQILLRTAAGLAVSSWTLIYITIFLLHPERHCIGLAYPVVAYMVMPAFMIRLAYGLGVASTFRTHLMQAFNPLGGSWIVFMCMAFLPEVFVTGSLVGIGLVSQKYSKLSETG</sequence>
<gene>
    <name evidence="3" type="ORF">EV44_g2355</name>
</gene>
<name>A0A0B1P3F7_UNCNE</name>
<dbReference type="AlphaFoldDB" id="A0A0B1P3F7"/>
<proteinExistence type="predicted"/>
<dbReference type="HOGENOM" id="CLU_064985_4_0_1"/>
<keyword evidence="4" id="KW-1185">Reference proteome</keyword>
<comment type="caution">
    <text evidence="3">The sequence shown here is derived from an EMBL/GenBank/DDBJ whole genome shotgun (WGS) entry which is preliminary data.</text>
</comment>
<keyword evidence="1" id="KW-1133">Transmembrane helix</keyword>
<dbReference type="PANTHER" id="PTHR42109:SF2">
    <property type="entry name" value="INTEGRAL MEMBRANE PROTEIN"/>
    <property type="match status" value="1"/>
</dbReference>
<evidence type="ECO:0000256" key="1">
    <source>
        <dbReference type="SAM" id="Phobius"/>
    </source>
</evidence>